<feature type="transmembrane region" description="Helical" evidence="1">
    <location>
        <begin position="14"/>
        <end position="34"/>
    </location>
</feature>
<evidence type="ECO:0000256" key="1">
    <source>
        <dbReference type="SAM" id="Phobius"/>
    </source>
</evidence>
<dbReference type="KEGG" id="ehn:H9Q80_00635"/>
<keyword evidence="1" id="KW-0472">Membrane</keyword>
<evidence type="ECO:0008006" key="4">
    <source>
        <dbReference type="Google" id="ProtNLM"/>
    </source>
</evidence>
<name>A0A7G9GNW3_9FIRM</name>
<feature type="transmembrane region" description="Helical" evidence="1">
    <location>
        <begin position="54"/>
        <end position="74"/>
    </location>
</feature>
<keyword evidence="1" id="KW-1133">Transmembrane helix</keyword>
<feature type="transmembrane region" description="Helical" evidence="1">
    <location>
        <begin position="80"/>
        <end position="101"/>
    </location>
</feature>
<accession>A0A7G9GNW3</accession>
<gene>
    <name evidence="2" type="ORF">H9Q80_00635</name>
</gene>
<reference evidence="2 3" key="1">
    <citation type="submission" date="2020-08" db="EMBL/GenBank/DDBJ databases">
        <authorList>
            <person name="Liu C."/>
            <person name="Sun Q."/>
        </authorList>
    </citation>
    <scope>NUCLEOTIDE SEQUENCE [LARGE SCALE GENOMIC DNA]</scope>
    <source>
        <strain evidence="2 3">NSJ-61</strain>
    </source>
</reference>
<dbReference type="AlphaFoldDB" id="A0A7G9GNW3"/>
<dbReference type="PANTHER" id="PTHR40078">
    <property type="entry name" value="INTEGRAL MEMBRANE PROTEIN-RELATED"/>
    <property type="match status" value="1"/>
</dbReference>
<evidence type="ECO:0000313" key="2">
    <source>
        <dbReference type="EMBL" id="QNM12495.1"/>
    </source>
</evidence>
<dbReference type="PANTHER" id="PTHR40078:SF1">
    <property type="entry name" value="INTEGRAL MEMBRANE PROTEIN"/>
    <property type="match status" value="1"/>
</dbReference>
<dbReference type="InterPro" id="IPR038750">
    <property type="entry name" value="YczE/YyaS-like"/>
</dbReference>
<keyword evidence="3" id="KW-1185">Reference proteome</keyword>
<feature type="transmembrane region" description="Helical" evidence="1">
    <location>
        <begin position="108"/>
        <end position="128"/>
    </location>
</feature>
<proteinExistence type="predicted"/>
<keyword evidence="1" id="KW-0812">Transmembrane</keyword>
<dbReference type="Pfam" id="PF19700">
    <property type="entry name" value="DUF6198"/>
    <property type="match status" value="1"/>
</dbReference>
<dbReference type="EMBL" id="CP060636">
    <property type="protein sequence ID" value="QNM12495.1"/>
    <property type="molecule type" value="Genomic_DNA"/>
</dbReference>
<dbReference type="RefSeq" id="WP_117452959.1">
    <property type="nucleotide sequence ID" value="NZ_CP060636.1"/>
</dbReference>
<dbReference type="PROSITE" id="PS51257">
    <property type="entry name" value="PROKAR_LIPOPROTEIN"/>
    <property type="match status" value="1"/>
</dbReference>
<sequence length="213" mass="23363">MKQNLSLTAYIRHVIVFFISAMILGLGTACFVKADLGADAMSTFALGIQHHTPIRVDIAIFIIMYAMMAGTFLIDKTRLGIVSFLYPLISSSTMNIGLNILPESDQIIACYIMLSTGIALMAIAIAVGSKTNVGYNPYDSLAFAILERYKLTYTKVRWMIDGSFLIIGILLGGTFATGTILVLILLGPCSDFFMKSMDKPLQNILKIKEKQTI</sequence>
<organism evidence="2 3">
    <name type="scientific">[Eubacterium] hominis</name>
    <dbReference type="NCBI Taxonomy" id="2764325"/>
    <lineage>
        <taxon>Bacteria</taxon>
        <taxon>Bacillati</taxon>
        <taxon>Bacillota</taxon>
        <taxon>Erysipelotrichia</taxon>
        <taxon>Erysipelotrichales</taxon>
        <taxon>Erysipelotrichaceae</taxon>
        <taxon>Amedibacillus</taxon>
    </lineage>
</organism>
<feature type="transmembrane region" description="Helical" evidence="1">
    <location>
        <begin position="164"/>
        <end position="187"/>
    </location>
</feature>
<evidence type="ECO:0000313" key="3">
    <source>
        <dbReference type="Proteomes" id="UP000515856"/>
    </source>
</evidence>
<dbReference type="Proteomes" id="UP000515856">
    <property type="component" value="Chromosome"/>
</dbReference>
<protein>
    <recommendedName>
        <fullName evidence="4">YitT family protein</fullName>
    </recommendedName>
</protein>